<reference evidence="1" key="1">
    <citation type="journal article" date="2014" name="Front. Microbiol.">
        <title>High frequency of phylogenetically diverse reductive dehalogenase-homologous genes in deep subseafloor sedimentary metagenomes.</title>
        <authorList>
            <person name="Kawai M."/>
            <person name="Futagami T."/>
            <person name="Toyoda A."/>
            <person name="Takaki Y."/>
            <person name="Nishi S."/>
            <person name="Hori S."/>
            <person name="Arai W."/>
            <person name="Tsubouchi T."/>
            <person name="Morono Y."/>
            <person name="Uchiyama I."/>
            <person name="Ito T."/>
            <person name="Fujiyama A."/>
            <person name="Inagaki F."/>
            <person name="Takami H."/>
        </authorList>
    </citation>
    <scope>NUCLEOTIDE SEQUENCE</scope>
    <source>
        <strain evidence="1">Expedition CK06-06</strain>
    </source>
</reference>
<accession>X0YIW5</accession>
<dbReference type="AlphaFoldDB" id="X0YIW5"/>
<name>X0YIW5_9ZZZZ</name>
<comment type="caution">
    <text evidence="1">The sequence shown here is derived from an EMBL/GenBank/DDBJ whole genome shotgun (WGS) entry which is preliminary data.</text>
</comment>
<dbReference type="EMBL" id="BART01008634">
    <property type="protein sequence ID" value="GAG55964.1"/>
    <property type="molecule type" value="Genomic_DNA"/>
</dbReference>
<gene>
    <name evidence="1" type="ORF">S01H4_19364</name>
</gene>
<sequence>MPNIFELANITRRKGVIISRSERIKREGSPWYPYQLPVTAAGAAVTLHIPALFPDSRKYQPLDFVEIVNNGIATPLTVVINGPAGDSHYIPAGVIRTISGQGVALWQVEITNNGAGATALGLIRFNFKKEAMTIDRWAQEQ</sequence>
<proteinExistence type="predicted"/>
<protein>
    <submittedName>
        <fullName evidence="1">Uncharacterized protein</fullName>
    </submittedName>
</protein>
<organism evidence="1">
    <name type="scientific">marine sediment metagenome</name>
    <dbReference type="NCBI Taxonomy" id="412755"/>
    <lineage>
        <taxon>unclassified sequences</taxon>
        <taxon>metagenomes</taxon>
        <taxon>ecological metagenomes</taxon>
    </lineage>
</organism>
<evidence type="ECO:0000313" key="1">
    <source>
        <dbReference type="EMBL" id="GAG55964.1"/>
    </source>
</evidence>